<organism evidence="2 3">
    <name type="scientific">Euroglyphus maynei</name>
    <name type="common">Mayne's house dust mite</name>
    <dbReference type="NCBI Taxonomy" id="6958"/>
    <lineage>
        <taxon>Eukaryota</taxon>
        <taxon>Metazoa</taxon>
        <taxon>Ecdysozoa</taxon>
        <taxon>Arthropoda</taxon>
        <taxon>Chelicerata</taxon>
        <taxon>Arachnida</taxon>
        <taxon>Acari</taxon>
        <taxon>Acariformes</taxon>
        <taxon>Sarcoptiformes</taxon>
        <taxon>Astigmata</taxon>
        <taxon>Psoroptidia</taxon>
        <taxon>Analgoidea</taxon>
        <taxon>Pyroglyphidae</taxon>
        <taxon>Pyroglyphinae</taxon>
        <taxon>Euroglyphus</taxon>
    </lineage>
</organism>
<name>A0A1Y3AYF9_EURMA</name>
<proteinExistence type="predicted"/>
<comment type="caution">
    <text evidence="2">The sequence shown here is derived from an EMBL/GenBank/DDBJ whole genome shotgun (WGS) entry which is preliminary data.</text>
</comment>
<gene>
    <name evidence="2" type="ORF">BLA29_009129</name>
</gene>
<feature type="signal peptide" evidence="1">
    <location>
        <begin position="1"/>
        <end position="16"/>
    </location>
</feature>
<reference evidence="2 3" key="1">
    <citation type="submission" date="2017-03" db="EMBL/GenBank/DDBJ databases">
        <title>Genome Survey of Euroglyphus maynei.</title>
        <authorList>
            <person name="Arlian L.G."/>
            <person name="Morgan M.S."/>
            <person name="Rider S.D."/>
        </authorList>
    </citation>
    <scope>NUCLEOTIDE SEQUENCE [LARGE SCALE GENOMIC DNA]</scope>
    <source>
        <strain evidence="2">Arlian Lab</strain>
        <tissue evidence="2">Whole body</tissue>
    </source>
</reference>
<sequence length="71" mass="7424">MLKFVVLSLLAVGCFAEESHDKSKKFMTGFGNYGHGYGHGGLYYGSGLGHYGAGLGHYGLGGLGHFGGYYG</sequence>
<evidence type="ECO:0000313" key="2">
    <source>
        <dbReference type="EMBL" id="OTF72838.1"/>
    </source>
</evidence>
<keyword evidence="1" id="KW-0732">Signal</keyword>
<evidence type="ECO:0000313" key="3">
    <source>
        <dbReference type="Proteomes" id="UP000194236"/>
    </source>
</evidence>
<accession>A0A1Y3AYF9</accession>
<feature type="chain" id="PRO_5011005535" evidence="1">
    <location>
        <begin position="17"/>
        <end position="71"/>
    </location>
</feature>
<dbReference type="EMBL" id="MUJZ01054362">
    <property type="protein sequence ID" value="OTF72838.1"/>
    <property type="molecule type" value="Genomic_DNA"/>
</dbReference>
<keyword evidence="3" id="KW-1185">Reference proteome</keyword>
<protein>
    <submittedName>
        <fullName evidence="2">Uncharacterized protein</fullName>
    </submittedName>
</protein>
<feature type="non-terminal residue" evidence="2">
    <location>
        <position position="71"/>
    </location>
</feature>
<evidence type="ECO:0000256" key="1">
    <source>
        <dbReference type="SAM" id="SignalP"/>
    </source>
</evidence>
<dbReference type="AlphaFoldDB" id="A0A1Y3AYF9"/>
<dbReference type="Proteomes" id="UP000194236">
    <property type="component" value="Unassembled WGS sequence"/>
</dbReference>